<dbReference type="Pfam" id="PF05013">
    <property type="entry name" value="FGase"/>
    <property type="match status" value="1"/>
</dbReference>
<dbReference type="GO" id="GO:0050129">
    <property type="term" value="F:N-formylglutamate deformylase activity"/>
    <property type="evidence" value="ECO:0007669"/>
    <property type="project" value="UniProtKB-EC"/>
</dbReference>
<reference evidence="1 2" key="1">
    <citation type="submission" date="2023-05" db="EMBL/GenBank/DDBJ databases">
        <title>Sedimentitalea sp. nov. JM2-8.</title>
        <authorList>
            <person name="Huang J."/>
        </authorList>
    </citation>
    <scope>NUCLEOTIDE SEQUENCE [LARGE SCALE GENOMIC DNA]</scope>
    <source>
        <strain evidence="1 2">JM2-8</strain>
    </source>
</reference>
<dbReference type="Gene3D" id="3.40.630.40">
    <property type="entry name" value="Zn-dependent exopeptidases"/>
    <property type="match status" value="1"/>
</dbReference>
<gene>
    <name evidence="1" type="primary">hutG</name>
    <name evidence="1" type="ORF">QO034_11725</name>
</gene>
<protein>
    <submittedName>
        <fullName evidence="1">N-formylglutamate deformylase</fullName>
        <ecNumber evidence="1">3.5.1.68</ecNumber>
    </submittedName>
</protein>
<dbReference type="SUPFAM" id="SSF53187">
    <property type="entry name" value="Zn-dependent exopeptidases"/>
    <property type="match status" value="1"/>
</dbReference>
<dbReference type="NCBIfam" id="TIGR02017">
    <property type="entry name" value="hutG_amidohyd"/>
    <property type="match status" value="1"/>
</dbReference>
<dbReference type="Proteomes" id="UP001227126">
    <property type="component" value="Unassembled WGS sequence"/>
</dbReference>
<dbReference type="InterPro" id="IPR010247">
    <property type="entry name" value="HutG_amidohyd"/>
</dbReference>
<dbReference type="EMBL" id="JASNJE010000013">
    <property type="protein sequence ID" value="MDK3073784.1"/>
    <property type="molecule type" value="Genomic_DNA"/>
</dbReference>
<dbReference type="EC" id="3.5.1.68" evidence="1"/>
<evidence type="ECO:0000313" key="1">
    <source>
        <dbReference type="EMBL" id="MDK3073784.1"/>
    </source>
</evidence>
<keyword evidence="1" id="KW-0378">Hydrolase</keyword>
<dbReference type="InterPro" id="IPR007709">
    <property type="entry name" value="N-FG_amidohydro"/>
</dbReference>
<evidence type="ECO:0000313" key="2">
    <source>
        <dbReference type="Proteomes" id="UP001227126"/>
    </source>
</evidence>
<name>A0ABT7FG40_9RHOB</name>
<accession>A0ABT7FG40</accession>
<keyword evidence="2" id="KW-1185">Reference proteome</keyword>
<comment type="caution">
    <text evidence="1">The sequence shown here is derived from an EMBL/GenBank/DDBJ whole genome shotgun (WGS) entry which is preliminary data.</text>
</comment>
<sequence length="276" mass="30613">MQDSSTALGQRPLFEQIKGNTPLLLHVPHAGTEVPDSLRSALKPEALALSDTDWHMDRIARDLLPEGASLMRARVTRYAVDLNRPPDDTPLYSGATTGLISTIDFDGAPLYRPGAEPDSDEQTDRIATWWTPYHKALGEEIARIKAAHGFCVLLDMHSIRSHIPRLFEGRLPDLNLGTNSDTACQQSLSDAALAALQASNFSVVRNGRFKGGYITRHYGQPSRNEHALQIEIAQSCYMMEEAPWTYLPDRADRLKDALARLIAVLADFKPNLEQAQ</sequence>
<proteinExistence type="predicted"/>
<dbReference type="RefSeq" id="WP_284485723.1">
    <property type="nucleotide sequence ID" value="NZ_JASNJE010000013.1"/>
</dbReference>
<organism evidence="1 2">
    <name type="scientific">Sedimentitalea xiamensis</name>
    <dbReference type="NCBI Taxonomy" id="3050037"/>
    <lineage>
        <taxon>Bacteria</taxon>
        <taxon>Pseudomonadati</taxon>
        <taxon>Pseudomonadota</taxon>
        <taxon>Alphaproteobacteria</taxon>
        <taxon>Rhodobacterales</taxon>
        <taxon>Paracoccaceae</taxon>
        <taxon>Sedimentitalea</taxon>
    </lineage>
</organism>